<evidence type="ECO:0000256" key="2">
    <source>
        <dbReference type="ARBA" id="ARBA00022527"/>
    </source>
</evidence>
<keyword evidence="6" id="KW-0067">ATP-binding</keyword>
<feature type="domain" description="Protein kinase" evidence="9">
    <location>
        <begin position="151"/>
        <end position="395"/>
    </location>
</feature>
<dbReference type="Gene3D" id="1.10.510.10">
    <property type="entry name" value="Transferase(Phosphotransferase) domain 1"/>
    <property type="match status" value="1"/>
</dbReference>
<dbReference type="RefSeq" id="XP_044545913.1">
    <property type="nucleotide sequence ID" value="XM_044698350.1"/>
</dbReference>
<comment type="caution">
    <text evidence="10">The sequence shown here is derived from an EMBL/GenBank/DDBJ whole genome shotgun (WGS) entry which is preliminary data.</text>
</comment>
<name>A0AA88GLE2_NAELO</name>
<accession>A0AA88GLE2</accession>
<keyword evidence="5" id="KW-0418">Kinase</keyword>
<keyword evidence="2" id="KW-0723">Serine/threonine-protein kinase</keyword>
<evidence type="ECO:0000256" key="1">
    <source>
        <dbReference type="ARBA" id="ARBA00012513"/>
    </source>
</evidence>
<keyword evidence="4" id="KW-0547">Nucleotide-binding</keyword>
<evidence type="ECO:0000256" key="6">
    <source>
        <dbReference type="ARBA" id="ARBA00022840"/>
    </source>
</evidence>
<sequence>MSRSLENLRAVEKHFELKQDERGLILNALSPLPYPSLHQATEMFLTHTHLFTATYLCNATLCANSNCEVPNYLYTSNLTKSLQKVLLDFRVYGIIAQKFSDATITKILREDKCELYPFHLDHPDFVKLVFSMRLALAKNVRMLIKDQLYNEIHSKLFVLGITNDMEKSNMYALHCKVSTTFALKADLVPNTKDVEQYLKTISPLSMAPSTSRKKTDQPNTAILNLDYHLTSQITKGVSNTTVELWLGEIVANSQTWKIFHKTCKHRNELNTFFALSSNENTVITLAGTVIEHMTSRDEIIKALCDLIVQVAMLEQKQVIHNDIKPSNIVEYRSHYYLIDYGIATRFSSCTDGKYYDKHGQEVICKSGTPGYNAPEREENFIVSPKSDICSLGLSM</sequence>
<dbReference type="GeneID" id="68100744"/>
<dbReference type="EC" id="2.7.11.1" evidence="1"/>
<dbReference type="Pfam" id="PF00069">
    <property type="entry name" value="Pkinase"/>
    <property type="match status" value="1"/>
</dbReference>
<gene>
    <name evidence="10" type="ORF">C9374_008290</name>
</gene>
<evidence type="ECO:0000313" key="10">
    <source>
        <dbReference type="EMBL" id="KAG2378651.1"/>
    </source>
</evidence>
<evidence type="ECO:0000256" key="8">
    <source>
        <dbReference type="ARBA" id="ARBA00048679"/>
    </source>
</evidence>
<dbReference type="InterPro" id="IPR011009">
    <property type="entry name" value="Kinase-like_dom_sf"/>
</dbReference>
<dbReference type="Proteomes" id="UP000816034">
    <property type="component" value="Unassembled WGS sequence"/>
</dbReference>
<comment type="catalytic activity">
    <reaction evidence="8">
        <text>L-seryl-[protein] + ATP = O-phospho-L-seryl-[protein] + ADP + H(+)</text>
        <dbReference type="Rhea" id="RHEA:17989"/>
        <dbReference type="Rhea" id="RHEA-COMP:9863"/>
        <dbReference type="Rhea" id="RHEA-COMP:11604"/>
        <dbReference type="ChEBI" id="CHEBI:15378"/>
        <dbReference type="ChEBI" id="CHEBI:29999"/>
        <dbReference type="ChEBI" id="CHEBI:30616"/>
        <dbReference type="ChEBI" id="CHEBI:83421"/>
        <dbReference type="ChEBI" id="CHEBI:456216"/>
        <dbReference type="EC" id="2.7.11.1"/>
    </reaction>
</comment>
<dbReference type="PANTHER" id="PTHR24363">
    <property type="entry name" value="SERINE/THREONINE PROTEIN KINASE"/>
    <property type="match status" value="1"/>
</dbReference>
<keyword evidence="11" id="KW-1185">Reference proteome</keyword>
<reference evidence="10 11" key="1">
    <citation type="journal article" date="2018" name="BMC Genomics">
        <title>The genome of Naegleria lovaniensis, the basis for a comparative approach to unravel pathogenicity factors of the human pathogenic amoeba N. fowleri.</title>
        <authorList>
            <person name="Liechti N."/>
            <person name="Schurch N."/>
            <person name="Bruggmann R."/>
            <person name="Wittwer M."/>
        </authorList>
    </citation>
    <scope>NUCLEOTIDE SEQUENCE [LARGE SCALE GENOMIC DNA]</scope>
    <source>
        <strain evidence="10 11">ATCC 30569</strain>
    </source>
</reference>
<evidence type="ECO:0000256" key="4">
    <source>
        <dbReference type="ARBA" id="ARBA00022741"/>
    </source>
</evidence>
<proteinExistence type="predicted"/>
<evidence type="ECO:0000256" key="3">
    <source>
        <dbReference type="ARBA" id="ARBA00022679"/>
    </source>
</evidence>
<protein>
    <recommendedName>
        <fullName evidence="1">non-specific serine/threonine protein kinase</fullName>
        <ecNumber evidence="1">2.7.11.1</ecNumber>
    </recommendedName>
</protein>
<keyword evidence="3" id="KW-0808">Transferase</keyword>
<dbReference type="SUPFAM" id="SSF56112">
    <property type="entry name" value="Protein kinase-like (PK-like)"/>
    <property type="match status" value="1"/>
</dbReference>
<evidence type="ECO:0000313" key="11">
    <source>
        <dbReference type="Proteomes" id="UP000816034"/>
    </source>
</evidence>
<dbReference type="PROSITE" id="PS50011">
    <property type="entry name" value="PROTEIN_KINASE_DOM"/>
    <property type="match status" value="1"/>
</dbReference>
<dbReference type="GO" id="GO:0004674">
    <property type="term" value="F:protein serine/threonine kinase activity"/>
    <property type="evidence" value="ECO:0007669"/>
    <property type="project" value="UniProtKB-KW"/>
</dbReference>
<dbReference type="EMBL" id="PYSW02000032">
    <property type="protein sequence ID" value="KAG2378651.1"/>
    <property type="molecule type" value="Genomic_DNA"/>
</dbReference>
<organism evidence="10 11">
    <name type="scientific">Naegleria lovaniensis</name>
    <name type="common">Amoeba</name>
    <dbReference type="NCBI Taxonomy" id="51637"/>
    <lineage>
        <taxon>Eukaryota</taxon>
        <taxon>Discoba</taxon>
        <taxon>Heterolobosea</taxon>
        <taxon>Tetramitia</taxon>
        <taxon>Eutetramitia</taxon>
        <taxon>Vahlkampfiidae</taxon>
        <taxon>Naegleria</taxon>
    </lineage>
</organism>
<comment type="catalytic activity">
    <reaction evidence="7">
        <text>L-threonyl-[protein] + ATP = O-phospho-L-threonyl-[protein] + ADP + H(+)</text>
        <dbReference type="Rhea" id="RHEA:46608"/>
        <dbReference type="Rhea" id="RHEA-COMP:11060"/>
        <dbReference type="Rhea" id="RHEA-COMP:11605"/>
        <dbReference type="ChEBI" id="CHEBI:15378"/>
        <dbReference type="ChEBI" id="CHEBI:30013"/>
        <dbReference type="ChEBI" id="CHEBI:30616"/>
        <dbReference type="ChEBI" id="CHEBI:61977"/>
        <dbReference type="ChEBI" id="CHEBI:456216"/>
        <dbReference type="EC" id="2.7.11.1"/>
    </reaction>
</comment>
<evidence type="ECO:0000256" key="7">
    <source>
        <dbReference type="ARBA" id="ARBA00047899"/>
    </source>
</evidence>
<evidence type="ECO:0000259" key="9">
    <source>
        <dbReference type="PROSITE" id="PS50011"/>
    </source>
</evidence>
<dbReference type="AlphaFoldDB" id="A0AA88GLE2"/>
<dbReference type="InterPro" id="IPR000719">
    <property type="entry name" value="Prot_kinase_dom"/>
</dbReference>
<dbReference type="GO" id="GO:0005524">
    <property type="term" value="F:ATP binding"/>
    <property type="evidence" value="ECO:0007669"/>
    <property type="project" value="UniProtKB-KW"/>
</dbReference>
<evidence type="ECO:0000256" key="5">
    <source>
        <dbReference type="ARBA" id="ARBA00022777"/>
    </source>
</evidence>
<dbReference type="PANTHER" id="PTHR24363:SF0">
    <property type="entry name" value="SERINE_THREONINE KINASE LIKE DOMAIN CONTAINING 1"/>
    <property type="match status" value="1"/>
</dbReference>